<dbReference type="Gene3D" id="1.10.10.10">
    <property type="entry name" value="Winged helix-like DNA-binding domain superfamily/Winged helix DNA-binding domain"/>
    <property type="match status" value="1"/>
</dbReference>
<sequence length="287" mass="31066">MRQWEWSDVRCFLAVARHGATLRAAKELGMNQTTCARRIAALEEALGLRLFDKSGSGYELTPAGRDLIECGERLEDSADAFAAAAGALNRAASFALKLTTVDGFEHPLVAPAVAAARRKLPGLSVEIDVGSERRDLLRGEADLAVRAGPEPDELGLVARKLAQTPWGLYRHRDYPDTVTPETMLDHPIASVDGYPLESTRALAPHVRIVHVTTSLTGLLAALRGADCIAGLPLFVGDAEPDLVRCGTFDPDRSGLWAVYPERLRGRQEIRVLVDCLADQVKALGWPA</sequence>
<accession>A0A0E9MSW6</accession>
<evidence type="ECO:0000256" key="2">
    <source>
        <dbReference type="ARBA" id="ARBA00023015"/>
    </source>
</evidence>
<dbReference type="STRING" id="1219043.SCH01S_48_01730"/>
<protein>
    <submittedName>
        <fullName evidence="6">Putative LysR family transcriptional regulator</fullName>
    </submittedName>
</protein>
<dbReference type="PROSITE" id="PS50931">
    <property type="entry name" value="HTH_LYSR"/>
    <property type="match status" value="1"/>
</dbReference>
<dbReference type="PANTHER" id="PTHR30537:SF3">
    <property type="entry name" value="TRANSCRIPTIONAL REGULATORY PROTEIN"/>
    <property type="match status" value="1"/>
</dbReference>
<dbReference type="SUPFAM" id="SSF53850">
    <property type="entry name" value="Periplasmic binding protein-like II"/>
    <property type="match status" value="1"/>
</dbReference>
<evidence type="ECO:0000313" key="7">
    <source>
        <dbReference type="Proteomes" id="UP000033202"/>
    </source>
</evidence>
<dbReference type="InterPro" id="IPR058163">
    <property type="entry name" value="LysR-type_TF_proteobact-type"/>
</dbReference>
<dbReference type="EMBL" id="BBWU01000048">
    <property type="protein sequence ID" value="GAO40511.1"/>
    <property type="molecule type" value="Genomic_DNA"/>
</dbReference>
<dbReference type="PANTHER" id="PTHR30537">
    <property type="entry name" value="HTH-TYPE TRANSCRIPTIONAL REGULATOR"/>
    <property type="match status" value="1"/>
</dbReference>
<dbReference type="Pfam" id="PF00126">
    <property type="entry name" value="HTH_1"/>
    <property type="match status" value="1"/>
</dbReference>
<gene>
    <name evidence="6" type="ORF">SCH01S_48_01730</name>
</gene>
<comment type="caution">
    <text evidence="6">The sequence shown here is derived from an EMBL/GenBank/DDBJ whole genome shotgun (WGS) entry which is preliminary data.</text>
</comment>
<dbReference type="Proteomes" id="UP000033202">
    <property type="component" value="Unassembled WGS sequence"/>
</dbReference>
<evidence type="ECO:0000259" key="5">
    <source>
        <dbReference type="PROSITE" id="PS50931"/>
    </source>
</evidence>
<dbReference type="RefSeq" id="WP_052733939.1">
    <property type="nucleotide sequence ID" value="NZ_BBWU01000048.1"/>
</dbReference>
<comment type="similarity">
    <text evidence="1">Belongs to the LysR transcriptional regulatory family.</text>
</comment>
<dbReference type="SUPFAM" id="SSF46785">
    <property type="entry name" value="Winged helix' DNA-binding domain"/>
    <property type="match status" value="1"/>
</dbReference>
<proteinExistence type="inferred from homology"/>
<evidence type="ECO:0000313" key="6">
    <source>
        <dbReference type="EMBL" id="GAO40511.1"/>
    </source>
</evidence>
<feature type="domain" description="HTH lysR-type" evidence="5">
    <location>
        <begin position="4"/>
        <end position="61"/>
    </location>
</feature>
<evidence type="ECO:0000256" key="1">
    <source>
        <dbReference type="ARBA" id="ARBA00009437"/>
    </source>
</evidence>
<evidence type="ECO:0000256" key="4">
    <source>
        <dbReference type="ARBA" id="ARBA00023163"/>
    </source>
</evidence>
<keyword evidence="7" id="KW-1185">Reference proteome</keyword>
<dbReference type="AlphaFoldDB" id="A0A0E9MSW6"/>
<keyword evidence="3" id="KW-0238">DNA-binding</keyword>
<dbReference type="Pfam" id="PF03466">
    <property type="entry name" value="LysR_substrate"/>
    <property type="match status" value="1"/>
</dbReference>
<organism evidence="6 7">
    <name type="scientific">Sphingomonas changbaiensis NBRC 104936</name>
    <dbReference type="NCBI Taxonomy" id="1219043"/>
    <lineage>
        <taxon>Bacteria</taxon>
        <taxon>Pseudomonadati</taxon>
        <taxon>Pseudomonadota</taxon>
        <taxon>Alphaproteobacteria</taxon>
        <taxon>Sphingomonadales</taxon>
        <taxon>Sphingomonadaceae</taxon>
        <taxon>Sphingomonas</taxon>
    </lineage>
</organism>
<dbReference type="InterPro" id="IPR036390">
    <property type="entry name" value="WH_DNA-bd_sf"/>
</dbReference>
<evidence type="ECO:0000256" key="3">
    <source>
        <dbReference type="ARBA" id="ARBA00023125"/>
    </source>
</evidence>
<keyword evidence="4" id="KW-0804">Transcription</keyword>
<dbReference type="GO" id="GO:0043565">
    <property type="term" value="F:sequence-specific DNA binding"/>
    <property type="evidence" value="ECO:0007669"/>
    <property type="project" value="TreeGrafter"/>
</dbReference>
<dbReference type="Gene3D" id="3.40.190.290">
    <property type="match status" value="1"/>
</dbReference>
<dbReference type="GO" id="GO:0006351">
    <property type="term" value="P:DNA-templated transcription"/>
    <property type="evidence" value="ECO:0007669"/>
    <property type="project" value="TreeGrafter"/>
</dbReference>
<name>A0A0E9MSW6_9SPHN</name>
<dbReference type="InterPro" id="IPR005119">
    <property type="entry name" value="LysR_subst-bd"/>
</dbReference>
<dbReference type="InterPro" id="IPR036388">
    <property type="entry name" value="WH-like_DNA-bd_sf"/>
</dbReference>
<dbReference type="OrthoDB" id="9798121at2"/>
<reference evidence="6 7" key="1">
    <citation type="submission" date="2015-04" db="EMBL/GenBank/DDBJ databases">
        <title>Whole genome shotgun sequence of Sphingomonas changbaiensis NBRC 104936.</title>
        <authorList>
            <person name="Katano-Makiyama Y."/>
            <person name="Hosoyama A."/>
            <person name="Hashimoto M."/>
            <person name="Noguchi M."/>
            <person name="Tsuchikane K."/>
            <person name="Ohji S."/>
            <person name="Yamazoe A."/>
            <person name="Ichikawa N."/>
            <person name="Kimura A."/>
            <person name="Fujita N."/>
        </authorList>
    </citation>
    <scope>NUCLEOTIDE SEQUENCE [LARGE SCALE GENOMIC DNA]</scope>
    <source>
        <strain evidence="6 7">NBRC 104936</strain>
    </source>
</reference>
<keyword evidence="2" id="KW-0805">Transcription regulation</keyword>
<dbReference type="InterPro" id="IPR000847">
    <property type="entry name" value="LysR_HTH_N"/>
</dbReference>
<dbReference type="GO" id="GO:0003700">
    <property type="term" value="F:DNA-binding transcription factor activity"/>
    <property type="evidence" value="ECO:0007669"/>
    <property type="project" value="InterPro"/>
</dbReference>